<comment type="caution">
    <text evidence="7">Lacks conserved residue(s) required for the propagation of feature annotation.</text>
</comment>
<evidence type="ECO:0000256" key="2">
    <source>
        <dbReference type="ARBA" id="ARBA00022679"/>
    </source>
</evidence>
<accession>A0A0N5AN11</accession>
<dbReference type="Gene3D" id="2.40.50.1070">
    <property type="match status" value="1"/>
</dbReference>
<dbReference type="InterPro" id="IPR029063">
    <property type="entry name" value="SAM-dependent_MTases_sf"/>
</dbReference>
<keyword evidence="10" id="KW-1185">Reference proteome</keyword>
<sequence length="546" mass="61846">STVGASARKIKCFKGKAFFSFSSIEDAKNAIAELNNLEIKGKKLLAKYARPEPLKGHDRSLSCEYVLDKNKNEDSKTIARLCVTPLADLPYDEQLRQKLNQSEKLLSSLVKQLDNASVTSFKPLLLKQRLEPIRPSPRIIGYRNKCEFTVGESTDGSLEVGFVKGKFAENQHYVVPIDNCPNISDQMKRIVAYFKEFITDTGYPPFNEFNREGVWRMLTIREFGCDVMIIATVFPMKQIKDEEVLKKNFSEKFLNPINFFEKRFRVTSVYWQRLENASDEVIYEHIGGARYIYETILDSRFRVSPGAFFQTNTAAAEVLYSTILEKFMSIEENSVGDTADDSTVKTFEKADDLLSDSPEFQKKKPKFLCSNERKHTLLLDICCGTGTIGVCILSSLKRKKMDENVFLLGIELVEAAVKDALHNAHDNFLFEKQCCFIAGEASAIFQSINGILPPNMHLEDSEVIGILDPPRSGVHDSVILGCRTLSNMKHLIYVSCHPSMASKNLTDLCRPTSKKYAGKPFHIESIVPVDMFPQTIHCEWVIKLCR</sequence>
<organism evidence="10 11">
    <name type="scientific">Syphacia muris</name>
    <dbReference type="NCBI Taxonomy" id="451379"/>
    <lineage>
        <taxon>Eukaryota</taxon>
        <taxon>Metazoa</taxon>
        <taxon>Ecdysozoa</taxon>
        <taxon>Nematoda</taxon>
        <taxon>Chromadorea</taxon>
        <taxon>Rhabditida</taxon>
        <taxon>Spirurina</taxon>
        <taxon>Oxyuridomorpha</taxon>
        <taxon>Oxyuroidea</taxon>
        <taxon>Oxyuridae</taxon>
        <taxon>Syphacia</taxon>
    </lineage>
</organism>
<dbReference type="InterPro" id="IPR030390">
    <property type="entry name" value="MeTrfase_TrmA_AS"/>
</dbReference>
<feature type="active site" evidence="8">
    <location>
        <position position="496"/>
    </location>
</feature>
<dbReference type="PROSITE" id="PS01230">
    <property type="entry name" value="TRMA_1"/>
    <property type="match status" value="1"/>
</dbReference>
<reference evidence="11" key="1">
    <citation type="submission" date="2017-02" db="UniProtKB">
        <authorList>
            <consortium name="WormBaseParasite"/>
        </authorList>
    </citation>
    <scope>IDENTIFICATION</scope>
</reference>
<name>A0A0N5AN11_9BILA</name>
<dbReference type="Pfam" id="PF05958">
    <property type="entry name" value="tRNA_U5-meth_tr"/>
    <property type="match status" value="1"/>
</dbReference>
<feature type="binding site" evidence="7">
    <location>
        <position position="468"/>
    </location>
    <ligand>
        <name>S-adenosyl-L-methionine</name>
        <dbReference type="ChEBI" id="CHEBI:59789"/>
    </ligand>
</feature>
<comment type="similarity">
    <text evidence="7">Belongs to the class I-like SAM-binding methyltransferase superfamily. RNA M5U methyltransferase family.</text>
</comment>
<evidence type="ECO:0000256" key="4">
    <source>
        <dbReference type="ARBA" id="ARBA00033763"/>
    </source>
</evidence>
<feature type="binding site" evidence="7">
    <location>
        <position position="411"/>
    </location>
    <ligand>
        <name>S-adenosyl-L-methionine</name>
        <dbReference type="ChEBI" id="CHEBI:59789"/>
    </ligand>
</feature>
<dbReference type="Gene3D" id="3.30.70.330">
    <property type="match status" value="1"/>
</dbReference>
<dbReference type="GO" id="GO:0006396">
    <property type="term" value="P:RNA processing"/>
    <property type="evidence" value="ECO:0007669"/>
    <property type="project" value="InterPro"/>
</dbReference>
<dbReference type="GO" id="GO:0030697">
    <property type="term" value="F:tRNA (uracil(54)-C5)-methyltransferase activity, S-adenosyl methionine-dependent"/>
    <property type="evidence" value="ECO:0007669"/>
    <property type="project" value="UniProtKB-EC"/>
</dbReference>
<keyword evidence="1 7" id="KW-0489">Methyltransferase</keyword>
<dbReference type="Gene3D" id="3.40.50.150">
    <property type="entry name" value="Vaccinia Virus protein VP39"/>
    <property type="match status" value="2"/>
</dbReference>
<evidence type="ECO:0000256" key="3">
    <source>
        <dbReference type="ARBA" id="ARBA00022691"/>
    </source>
</evidence>
<dbReference type="WBParaSite" id="SMUV_0000598501-mRNA-1">
    <property type="protein sequence ID" value="SMUV_0000598501-mRNA-1"/>
    <property type="gene ID" value="SMUV_0000598501"/>
</dbReference>
<keyword evidence="3 7" id="KW-0949">S-adenosyl-L-methionine</keyword>
<dbReference type="InterPro" id="IPR010280">
    <property type="entry name" value="U5_MeTrfase_fam"/>
</dbReference>
<dbReference type="InterPro" id="IPR012677">
    <property type="entry name" value="Nucleotide-bd_a/b_plait_sf"/>
</dbReference>
<keyword evidence="6" id="KW-0694">RNA-binding</keyword>
<dbReference type="PROSITE" id="PS51687">
    <property type="entry name" value="SAM_MT_RNA_M5U"/>
    <property type="match status" value="1"/>
</dbReference>
<feature type="domain" description="RRM" evidence="9">
    <location>
        <begin position="14"/>
        <end position="51"/>
    </location>
</feature>
<dbReference type="SUPFAM" id="SSF53335">
    <property type="entry name" value="S-adenosyl-L-methionine-dependent methyltransferases"/>
    <property type="match status" value="1"/>
</dbReference>
<proteinExistence type="inferred from homology"/>
<dbReference type="SUPFAM" id="SSF54928">
    <property type="entry name" value="RNA-binding domain, RBD"/>
    <property type="match status" value="1"/>
</dbReference>
<protein>
    <recommendedName>
        <fullName evidence="4">tRNA (uracil(54)-C(5))-methyltransferase</fullName>
        <ecNumber evidence="4">2.1.1.35</ecNumber>
    </recommendedName>
</protein>
<evidence type="ECO:0000259" key="9">
    <source>
        <dbReference type="PROSITE" id="PS50102"/>
    </source>
</evidence>
<dbReference type="InterPro" id="IPR000504">
    <property type="entry name" value="RRM_dom"/>
</dbReference>
<feature type="binding site" evidence="7">
    <location>
        <position position="310"/>
    </location>
    <ligand>
        <name>S-adenosyl-L-methionine</name>
        <dbReference type="ChEBI" id="CHEBI:59789"/>
    </ligand>
</feature>
<dbReference type="STRING" id="451379.A0A0N5AN11"/>
<dbReference type="GO" id="GO:0032259">
    <property type="term" value="P:methylation"/>
    <property type="evidence" value="ECO:0007669"/>
    <property type="project" value="UniProtKB-KW"/>
</dbReference>
<evidence type="ECO:0000256" key="1">
    <source>
        <dbReference type="ARBA" id="ARBA00022603"/>
    </source>
</evidence>
<dbReference type="EC" id="2.1.1.35" evidence="4"/>
<evidence type="ECO:0000256" key="7">
    <source>
        <dbReference type="PROSITE-ProRule" id="PRU01024"/>
    </source>
</evidence>
<dbReference type="PANTHER" id="PTHR45904:SF2">
    <property type="entry name" value="TRNA (URACIL-5-)-METHYLTRANSFERASE HOMOLOG A"/>
    <property type="match status" value="1"/>
</dbReference>
<dbReference type="Proteomes" id="UP000046393">
    <property type="component" value="Unplaced"/>
</dbReference>
<dbReference type="InterPro" id="IPR045850">
    <property type="entry name" value="TRM2_met"/>
</dbReference>
<dbReference type="GO" id="GO:0003723">
    <property type="term" value="F:RNA binding"/>
    <property type="evidence" value="ECO:0007669"/>
    <property type="project" value="UniProtKB-UniRule"/>
</dbReference>
<evidence type="ECO:0000256" key="8">
    <source>
        <dbReference type="PROSITE-ProRule" id="PRU10015"/>
    </source>
</evidence>
<dbReference type="PROSITE" id="PS50102">
    <property type="entry name" value="RRM"/>
    <property type="match status" value="1"/>
</dbReference>
<evidence type="ECO:0000313" key="11">
    <source>
        <dbReference type="WBParaSite" id="SMUV_0000598501-mRNA-1"/>
    </source>
</evidence>
<evidence type="ECO:0000256" key="5">
    <source>
        <dbReference type="ARBA" id="ARBA00047278"/>
    </source>
</evidence>
<comment type="catalytic activity">
    <reaction evidence="5">
        <text>uridine(54) in tRNA + S-adenosyl-L-methionine = 5-methyluridine(54) in tRNA + S-adenosyl-L-homocysteine + H(+)</text>
        <dbReference type="Rhea" id="RHEA:42712"/>
        <dbReference type="Rhea" id="RHEA-COMP:10167"/>
        <dbReference type="Rhea" id="RHEA-COMP:10193"/>
        <dbReference type="ChEBI" id="CHEBI:15378"/>
        <dbReference type="ChEBI" id="CHEBI:57856"/>
        <dbReference type="ChEBI" id="CHEBI:59789"/>
        <dbReference type="ChEBI" id="CHEBI:65315"/>
        <dbReference type="ChEBI" id="CHEBI:74447"/>
        <dbReference type="EC" id="2.1.1.35"/>
    </reaction>
    <physiologicalReaction direction="left-to-right" evidence="5">
        <dbReference type="Rhea" id="RHEA:42713"/>
    </physiologicalReaction>
</comment>
<evidence type="ECO:0000256" key="6">
    <source>
        <dbReference type="PROSITE-ProRule" id="PRU00176"/>
    </source>
</evidence>
<dbReference type="InterPro" id="IPR035979">
    <property type="entry name" value="RBD_domain_sf"/>
</dbReference>
<keyword evidence="2 7" id="KW-0808">Transferase</keyword>
<feature type="active site" description="Nucleophile" evidence="7">
    <location>
        <position position="496"/>
    </location>
</feature>
<evidence type="ECO:0000313" key="10">
    <source>
        <dbReference type="Proteomes" id="UP000046393"/>
    </source>
</evidence>
<dbReference type="AlphaFoldDB" id="A0A0N5AN11"/>
<dbReference type="PANTHER" id="PTHR45904">
    <property type="entry name" value="TRNA (URACIL-5-)-METHYLTRANSFERASE"/>
    <property type="match status" value="1"/>
</dbReference>